<dbReference type="EMBL" id="LFRF01000005">
    <property type="protein sequence ID" value="KND92787.1"/>
    <property type="molecule type" value="Genomic_DNA"/>
</dbReference>
<dbReference type="STRING" id="1163406.A0A0L0NF76"/>
<dbReference type="OrthoDB" id="10003767at2759"/>
<name>A0A0L0NF76_TOLOC</name>
<sequence length="168" mass="18823">MATTLVTFSSRLTEATRKLHEQLADLEFPEIGALGLPVVDGKPSYDCDPDDIRVCHRPISIEIMMQELEGTNPGARIKPRTTFSTARSFPRTNSTHPPTLDSTLRGGGARATLYARHHFRRFVLNTWINSAADKGPFVLMHGDMLMLMSNLLVDEELTLIGVLDWEWS</sequence>
<organism evidence="1 2">
    <name type="scientific">Tolypocladium ophioglossoides (strain CBS 100239)</name>
    <name type="common">Snaketongue truffleclub</name>
    <name type="synonym">Elaphocordyceps ophioglossoides</name>
    <dbReference type="NCBI Taxonomy" id="1163406"/>
    <lineage>
        <taxon>Eukaryota</taxon>
        <taxon>Fungi</taxon>
        <taxon>Dikarya</taxon>
        <taxon>Ascomycota</taxon>
        <taxon>Pezizomycotina</taxon>
        <taxon>Sordariomycetes</taxon>
        <taxon>Hypocreomycetidae</taxon>
        <taxon>Hypocreales</taxon>
        <taxon>Ophiocordycipitaceae</taxon>
        <taxon>Tolypocladium</taxon>
    </lineage>
</organism>
<keyword evidence="2" id="KW-1185">Reference proteome</keyword>
<accession>A0A0L0NF76</accession>
<gene>
    <name evidence="1" type="ORF">TOPH_02806</name>
</gene>
<dbReference type="AlphaFoldDB" id="A0A0L0NF76"/>
<evidence type="ECO:0000313" key="2">
    <source>
        <dbReference type="Proteomes" id="UP000036947"/>
    </source>
</evidence>
<evidence type="ECO:0000313" key="1">
    <source>
        <dbReference type="EMBL" id="KND92787.1"/>
    </source>
</evidence>
<protein>
    <submittedName>
        <fullName evidence="1">Uncharacterized protein</fullName>
    </submittedName>
</protein>
<proteinExistence type="predicted"/>
<dbReference type="Proteomes" id="UP000036947">
    <property type="component" value="Unassembled WGS sequence"/>
</dbReference>
<comment type="caution">
    <text evidence="1">The sequence shown here is derived from an EMBL/GenBank/DDBJ whole genome shotgun (WGS) entry which is preliminary data.</text>
</comment>
<reference evidence="1 2" key="1">
    <citation type="journal article" date="2015" name="BMC Genomics">
        <title>The genome of the truffle-parasite Tolypocladium ophioglossoides and the evolution of antifungal peptaibiotics.</title>
        <authorList>
            <person name="Quandt C.A."/>
            <person name="Bushley K.E."/>
            <person name="Spatafora J.W."/>
        </authorList>
    </citation>
    <scope>NUCLEOTIDE SEQUENCE [LARGE SCALE GENOMIC DNA]</scope>
    <source>
        <strain evidence="1 2">CBS 100239</strain>
    </source>
</reference>